<evidence type="ECO:0000256" key="12">
    <source>
        <dbReference type="SAM" id="SignalP"/>
    </source>
</evidence>
<reference evidence="14 15" key="1">
    <citation type="submission" date="2020-10" db="EMBL/GenBank/DDBJ databases">
        <title>Pygocentrus nattereri (red-bellied piranha) genome, fPygNat1, primary haplotype.</title>
        <authorList>
            <person name="Myers G."/>
            <person name="Meyer A."/>
            <person name="Karagic N."/>
            <person name="Pippel M."/>
            <person name="Winkler S."/>
            <person name="Tracey A."/>
            <person name="Wood J."/>
            <person name="Formenti G."/>
            <person name="Howe K."/>
            <person name="Fedrigo O."/>
            <person name="Jarvis E.D."/>
        </authorList>
    </citation>
    <scope>NUCLEOTIDE SEQUENCE [LARGE SCALE GENOMIC DNA]</scope>
</reference>
<comment type="similarity">
    <text evidence="2">Belongs to the osteocalcin/matrix Gla protein family.</text>
</comment>
<evidence type="ECO:0000256" key="10">
    <source>
        <dbReference type="ARBA" id="ARBA00023157"/>
    </source>
</evidence>
<protein>
    <recommendedName>
        <fullName evidence="3">Matrix Gla protein</fullName>
    </recommendedName>
</protein>
<dbReference type="InterPro" id="IPR035972">
    <property type="entry name" value="GLA-like_dom_SF"/>
</dbReference>
<organism evidence="14 15">
    <name type="scientific">Pygocentrus nattereri</name>
    <name type="common">Red-bellied piranha</name>
    <dbReference type="NCBI Taxonomy" id="42514"/>
    <lineage>
        <taxon>Eukaryota</taxon>
        <taxon>Metazoa</taxon>
        <taxon>Chordata</taxon>
        <taxon>Craniata</taxon>
        <taxon>Vertebrata</taxon>
        <taxon>Euteleostomi</taxon>
        <taxon>Actinopterygii</taxon>
        <taxon>Neopterygii</taxon>
        <taxon>Teleostei</taxon>
        <taxon>Ostariophysi</taxon>
        <taxon>Characiformes</taxon>
        <taxon>Characoidei</taxon>
        <taxon>Pygocentrus</taxon>
    </lineage>
</organism>
<dbReference type="GO" id="GO:0031012">
    <property type="term" value="C:extracellular matrix"/>
    <property type="evidence" value="ECO:0007669"/>
    <property type="project" value="InterPro"/>
</dbReference>
<dbReference type="STRING" id="42514.ENSPNAP00000026222"/>
<evidence type="ECO:0000256" key="5">
    <source>
        <dbReference type="ARBA" id="ARBA00022479"/>
    </source>
</evidence>
<sequence length="106" mass="12251">MMTMQAVLQFATVCAIVMIAACYDSQESHESMEDVFVSPRQANTYLNPSYGHPSTYRKRVKSPIEVRSEICEDYYPCRLLASVHGYQTAYQTYFARQQPGSSYHRY</sequence>
<keyword evidence="12" id="KW-0732">Signal</keyword>
<comment type="subcellular location">
    <subcellularLocation>
        <location evidence="1">Secreted</location>
    </subcellularLocation>
</comment>
<dbReference type="InterPro" id="IPR000294">
    <property type="entry name" value="GLA_domain"/>
</dbReference>
<evidence type="ECO:0000313" key="14">
    <source>
        <dbReference type="Ensembl" id="ENSPNAP00000026222.1"/>
    </source>
</evidence>
<evidence type="ECO:0000256" key="2">
    <source>
        <dbReference type="ARBA" id="ARBA00008850"/>
    </source>
</evidence>
<evidence type="ECO:0000256" key="1">
    <source>
        <dbReference type="ARBA" id="ARBA00004613"/>
    </source>
</evidence>
<dbReference type="InterPro" id="IPR058704">
    <property type="entry name" value="BGLAP-like_C"/>
</dbReference>
<reference evidence="14" key="2">
    <citation type="submission" date="2025-08" db="UniProtKB">
        <authorList>
            <consortium name="Ensembl"/>
        </authorList>
    </citation>
    <scope>IDENTIFICATION</scope>
</reference>
<name>A0A3B4DPC2_PYGNA</name>
<dbReference type="Ensembl" id="ENSPNAT00000005653.2">
    <property type="protein sequence ID" value="ENSPNAP00000026222.1"/>
    <property type="gene ID" value="ENSPNAG00000001763.2"/>
</dbReference>
<feature type="domain" description="Gla" evidence="13">
    <location>
        <begin position="49"/>
        <end position="95"/>
    </location>
</feature>
<evidence type="ECO:0000256" key="4">
    <source>
        <dbReference type="ARBA" id="ARBA00022473"/>
    </source>
</evidence>
<dbReference type="PANTHER" id="PTHR10109">
    <property type="entry name" value="MATRIX GLA PROTEIN"/>
    <property type="match status" value="1"/>
</dbReference>
<dbReference type="GO" id="GO:0051216">
    <property type="term" value="P:cartilage development"/>
    <property type="evidence" value="ECO:0007669"/>
    <property type="project" value="UniProtKB-KW"/>
</dbReference>
<evidence type="ECO:0000256" key="7">
    <source>
        <dbReference type="ARBA" id="ARBA00022553"/>
    </source>
</evidence>
<dbReference type="Proteomes" id="UP001501920">
    <property type="component" value="Chromosome 1"/>
</dbReference>
<dbReference type="PANTHER" id="PTHR10109:SF0">
    <property type="entry name" value="MATRIX GLA PROTEIN"/>
    <property type="match status" value="1"/>
</dbReference>
<dbReference type="SUPFAM" id="SSF57630">
    <property type="entry name" value="GLA-domain"/>
    <property type="match status" value="1"/>
</dbReference>
<evidence type="ECO:0000256" key="9">
    <source>
        <dbReference type="ARBA" id="ARBA00022855"/>
    </source>
</evidence>
<keyword evidence="9" id="KW-0892">Osteogenesis</keyword>
<reference evidence="14" key="3">
    <citation type="submission" date="2025-09" db="UniProtKB">
        <authorList>
            <consortium name="Ensembl"/>
        </authorList>
    </citation>
    <scope>IDENTIFICATION</scope>
</reference>
<keyword evidence="15" id="KW-1185">Reference proteome</keyword>
<keyword evidence="4" id="KW-0217">Developmental protein</keyword>
<dbReference type="GO" id="GO:0001503">
    <property type="term" value="P:ossification"/>
    <property type="evidence" value="ECO:0007669"/>
    <property type="project" value="UniProtKB-KW"/>
</dbReference>
<dbReference type="AlphaFoldDB" id="A0A3B4DPC2"/>
<keyword evidence="8" id="KW-0221">Differentiation</keyword>
<dbReference type="GeneTree" id="ENSGT00390000003753"/>
<dbReference type="SMART" id="SM00069">
    <property type="entry name" value="GLA"/>
    <property type="match status" value="1"/>
</dbReference>
<keyword evidence="6" id="KW-0964">Secreted</keyword>
<dbReference type="PROSITE" id="PS50998">
    <property type="entry name" value="GLA_2"/>
    <property type="match status" value="1"/>
</dbReference>
<dbReference type="CTD" id="4256"/>
<feature type="chain" id="PRO_5017224147" description="Matrix Gla protein" evidence="12">
    <location>
        <begin position="23"/>
        <end position="106"/>
    </location>
</feature>
<feature type="signal peptide" evidence="12">
    <location>
        <begin position="1"/>
        <end position="22"/>
    </location>
</feature>
<evidence type="ECO:0000256" key="11">
    <source>
        <dbReference type="ARBA" id="ARBA00023188"/>
    </source>
</evidence>
<dbReference type="InterPro" id="IPR027118">
    <property type="entry name" value="MGP"/>
</dbReference>
<evidence type="ECO:0000256" key="8">
    <source>
        <dbReference type="ARBA" id="ARBA00022782"/>
    </source>
</evidence>
<evidence type="ECO:0000313" key="15">
    <source>
        <dbReference type="Proteomes" id="UP001501920"/>
    </source>
</evidence>
<dbReference type="GO" id="GO:0005509">
    <property type="term" value="F:calcium ion binding"/>
    <property type="evidence" value="ECO:0007669"/>
    <property type="project" value="InterPro"/>
</dbReference>
<dbReference type="GeneID" id="108433718"/>
<dbReference type="GO" id="GO:0030154">
    <property type="term" value="P:cell differentiation"/>
    <property type="evidence" value="ECO:0007669"/>
    <property type="project" value="UniProtKB-KW"/>
</dbReference>
<accession>A0A3B4DPC2</accession>
<evidence type="ECO:0000256" key="3">
    <source>
        <dbReference type="ARBA" id="ARBA00017145"/>
    </source>
</evidence>
<evidence type="ECO:0000259" key="13">
    <source>
        <dbReference type="PROSITE" id="PS50998"/>
    </source>
</evidence>
<dbReference type="OMA" id="PRANRYN"/>
<dbReference type="OrthoDB" id="8958520at2759"/>
<dbReference type="RefSeq" id="XP_017563944.1">
    <property type="nucleotide sequence ID" value="XM_017708455.2"/>
</dbReference>
<evidence type="ECO:0000256" key="6">
    <source>
        <dbReference type="ARBA" id="ARBA00022525"/>
    </source>
</evidence>
<dbReference type="RefSeq" id="XP_017563945.1">
    <property type="nucleotide sequence ID" value="XM_017708456.2"/>
</dbReference>
<keyword evidence="11" id="KW-0891">Chondrogenesis</keyword>
<keyword evidence="7" id="KW-0597">Phosphoprotein</keyword>
<proteinExistence type="inferred from homology"/>
<dbReference type="Pfam" id="PF25890">
    <property type="entry name" value="BGLAP_C"/>
    <property type="match status" value="1"/>
</dbReference>
<keyword evidence="5" id="KW-0301">Gamma-carboxyglutamic acid</keyword>
<keyword evidence="10" id="KW-1015">Disulfide bond</keyword>
<dbReference type="GO" id="GO:0005576">
    <property type="term" value="C:extracellular region"/>
    <property type="evidence" value="ECO:0007669"/>
    <property type="project" value="UniProtKB-SubCell"/>
</dbReference>